<organism evidence="4 5">
    <name type="scientific">Blautia obeum</name>
    <dbReference type="NCBI Taxonomy" id="40520"/>
    <lineage>
        <taxon>Bacteria</taxon>
        <taxon>Bacillati</taxon>
        <taxon>Bacillota</taxon>
        <taxon>Clostridia</taxon>
        <taxon>Lachnospirales</taxon>
        <taxon>Lachnospiraceae</taxon>
        <taxon>Blautia</taxon>
    </lineage>
</organism>
<dbReference type="PANTHER" id="PTHR33744:SF15">
    <property type="entry name" value="CARBOHYDRATE DIACID REGULATOR"/>
    <property type="match status" value="1"/>
</dbReference>
<dbReference type="InterPro" id="IPR025736">
    <property type="entry name" value="PucR_C-HTH_dom"/>
</dbReference>
<gene>
    <name evidence="4" type="primary">cdaR_1</name>
    <name evidence="4" type="ORF">ERS852476_00890</name>
</gene>
<dbReference type="RefSeq" id="WP_008706081.1">
    <property type="nucleotide sequence ID" value="NZ_CYZP01000006.1"/>
</dbReference>
<evidence type="ECO:0000259" key="2">
    <source>
        <dbReference type="Pfam" id="PF13556"/>
    </source>
</evidence>
<accession>A0A173Z9G8</accession>
<evidence type="ECO:0000313" key="5">
    <source>
        <dbReference type="Proteomes" id="UP000095645"/>
    </source>
</evidence>
<dbReference type="InterPro" id="IPR042070">
    <property type="entry name" value="PucR_C-HTH_sf"/>
</dbReference>
<dbReference type="PANTHER" id="PTHR33744">
    <property type="entry name" value="CARBOHYDRATE DIACID REGULATOR"/>
    <property type="match status" value="1"/>
</dbReference>
<dbReference type="Pfam" id="PF13556">
    <property type="entry name" value="HTH_30"/>
    <property type="match status" value="1"/>
</dbReference>
<dbReference type="Gene3D" id="1.10.10.2840">
    <property type="entry name" value="PucR C-terminal helix-turn-helix domain"/>
    <property type="match status" value="1"/>
</dbReference>
<comment type="similarity">
    <text evidence="1">Belongs to the CdaR family.</text>
</comment>
<reference evidence="4 5" key="1">
    <citation type="submission" date="2015-09" db="EMBL/GenBank/DDBJ databases">
        <authorList>
            <consortium name="Pathogen Informatics"/>
        </authorList>
    </citation>
    <scope>NUCLEOTIDE SEQUENCE [LARGE SCALE GENOMIC DNA]</scope>
    <source>
        <strain evidence="4 5">2789STDY5834861</strain>
    </source>
</reference>
<evidence type="ECO:0000313" key="4">
    <source>
        <dbReference type="EMBL" id="CUN72309.1"/>
    </source>
</evidence>
<dbReference type="InterPro" id="IPR009057">
    <property type="entry name" value="Homeodomain-like_sf"/>
</dbReference>
<dbReference type="EMBL" id="CYZP01000006">
    <property type="protein sequence ID" value="CUN72309.1"/>
    <property type="molecule type" value="Genomic_DNA"/>
</dbReference>
<dbReference type="SUPFAM" id="SSF46689">
    <property type="entry name" value="Homeodomain-like"/>
    <property type="match status" value="1"/>
</dbReference>
<name>A0A173Z9G8_9FIRM</name>
<dbReference type="AlphaFoldDB" id="A0A173Z9G8"/>
<proteinExistence type="inferred from homology"/>
<dbReference type="InterPro" id="IPR041522">
    <property type="entry name" value="CdaR_GGDEF"/>
</dbReference>
<protein>
    <submittedName>
        <fullName evidence="4">Sugar diacid regulator</fullName>
    </submittedName>
</protein>
<dbReference type="InterPro" id="IPR051448">
    <property type="entry name" value="CdaR-like_regulators"/>
</dbReference>
<feature type="domain" description="CdaR GGDEF-like" evidence="3">
    <location>
        <begin position="123"/>
        <end position="242"/>
    </location>
</feature>
<sequence length="362" mass="41426">MKIQQILQKCLTDWKNISQIDFCLLDSDNHIFLSTCDKKLPAESKLEEFRQSSALCVSNTSCCLYKIMENHSISYILIVWGKAESTATIGELAVCQVQSLLAAYAEKSDKNTFMQNLLLGSYSDVDAFNCAKKLHIATSVQRAVFLVETKQTKDENALATIRNIFSARTRDFITAIDDTGIIIIRELQSTETYEDLESIAYMLVDMLNTEAMTSAWVAYSNLAEDISRLPDAYKEAHTALEVGKIFYADKNVFGYNQLGIGRLIYQLPVSICEMFIDEIFKEETLDSIDEETLITIRTFFENNLNLSETSRQLYVHRNTLVYRFEKLQRKFGLDIRAFEDALTFKLAMMVVDYIKYSKNHPS</sequence>
<evidence type="ECO:0000259" key="3">
    <source>
        <dbReference type="Pfam" id="PF17853"/>
    </source>
</evidence>
<dbReference type="Pfam" id="PF17853">
    <property type="entry name" value="GGDEF_2"/>
    <property type="match status" value="1"/>
</dbReference>
<feature type="domain" description="PucR C-terminal helix-turn-helix" evidence="2">
    <location>
        <begin position="293"/>
        <end position="349"/>
    </location>
</feature>
<dbReference type="GeneID" id="75077471"/>
<evidence type="ECO:0000256" key="1">
    <source>
        <dbReference type="ARBA" id="ARBA00006754"/>
    </source>
</evidence>
<dbReference type="Proteomes" id="UP000095645">
    <property type="component" value="Unassembled WGS sequence"/>
</dbReference>